<dbReference type="GeneID" id="62203853"/>
<dbReference type="Pfam" id="PF24864">
    <property type="entry name" value="DUF7730"/>
    <property type="match status" value="1"/>
</dbReference>
<gene>
    <name evidence="2" type="ORF">GT037_005628</name>
</gene>
<dbReference type="EMBL" id="JAAABM010000007">
    <property type="protein sequence ID" value="KAF7676123.1"/>
    <property type="molecule type" value="Genomic_DNA"/>
</dbReference>
<evidence type="ECO:0000313" key="3">
    <source>
        <dbReference type="Proteomes" id="UP000596902"/>
    </source>
</evidence>
<name>A0A8H7B2Z6_9PLEO</name>
<proteinExistence type="predicted"/>
<reference evidence="2" key="2">
    <citation type="submission" date="2020-08" db="EMBL/GenBank/DDBJ databases">
        <title>Draft Genome Sequence of Cumin Blight Pathogen Alternaria burnsii.</title>
        <authorList>
            <person name="Feng Z."/>
        </authorList>
    </citation>
    <scope>NUCLEOTIDE SEQUENCE</scope>
    <source>
        <strain evidence="2">CBS107.38</strain>
    </source>
</reference>
<reference evidence="2" key="1">
    <citation type="submission" date="2020-01" db="EMBL/GenBank/DDBJ databases">
        <authorList>
            <person name="Feng Z.H.Z."/>
        </authorList>
    </citation>
    <scope>NUCLEOTIDE SEQUENCE</scope>
    <source>
        <strain evidence="2">CBS107.38</strain>
    </source>
</reference>
<dbReference type="InterPro" id="IPR056632">
    <property type="entry name" value="DUF7730"/>
</dbReference>
<dbReference type="AlphaFoldDB" id="A0A8H7B2Z6"/>
<feature type="domain" description="DUF7730" evidence="1">
    <location>
        <begin position="75"/>
        <end position="120"/>
    </location>
</feature>
<keyword evidence="3" id="KW-1185">Reference proteome</keyword>
<evidence type="ECO:0000313" key="2">
    <source>
        <dbReference type="EMBL" id="KAF7676123.1"/>
    </source>
</evidence>
<dbReference type="Proteomes" id="UP000596902">
    <property type="component" value="Unassembled WGS sequence"/>
</dbReference>
<comment type="caution">
    <text evidence="2">The sequence shown here is derived from an EMBL/GenBank/DDBJ whole genome shotgun (WGS) entry which is preliminary data.</text>
</comment>
<sequence>MRSTSALMRALKDNIIETVIIVPYERMIPKKRRVDEEHLRRLRAETSSSWHARLPDPRAEIDDAFDIGSTAIILPQQQSLFFGRLPLELRRLVYAYVMDRLELQLELREDGDRRVPFQMRCGQAQELLRFPKSCKMAYI</sequence>
<accession>A0A8H7B2Z6</accession>
<protein>
    <recommendedName>
        <fullName evidence="1">DUF7730 domain-containing protein</fullName>
    </recommendedName>
</protein>
<dbReference type="RefSeq" id="XP_038786364.1">
    <property type="nucleotide sequence ID" value="XM_038930675.1"/>
</dbReference>
<evidence type="ECO:0000259" key="1">
    <source>
        <dbReference type="Pfam" id="PF24864"/>
    </source>
</evidence>
<organism evidence="2 3">
    <name type="scientific">Alternaria burnsii</name>
    <dbReference type="NCBI Taxonomy" id="1187904"/>
    <lineage>
        <taxon>Eukaryota</taxon>
        <taxon>Fungi</taxon>
        <taxon>Dikarya</taxon>
        <taxon>Ascomycota</taxon>
        <taxon>Pezizomycotina</taxon>
        <taxon>Dothideomycetes</taxon>
        <taxon>Pleosporomycetidae</taxon>
        <taxon>Pleosporales</taxon>
        <taxon>Pleosporineae</taxon>
        <taxon>Pleosporaceae</taxon>
        <taxon>Alternaria</taxon>
        <taxon>Alternaria sect. Alternaria</taxon>
    </lineage>
</organism>